<dbReference type="SFLD" id="SFLDG01017">
    <property type="entry name" value="Polyprenyl_Transferase_Like"/>
    <property type="match status" value="1"/>
</dbReference>
<dbReference type="Proteomes" id="UP000468388">
    <property type="component" value="Unassembled WGS sequence"/>
</dbReference>
<evidence type="ECO:0000256" key="2">
    <source>
        <dbReference type="ARBA" id="ARBA00006706"/>
    </source>
</evidence>
<dbReference type="AlphaFoldDB" id="A0A6N8JF77"/>
<evidence type="ECO:0000256" key="6">
    <source>
        <dbReference type="RuleBase" id="RU004466"/>
    </source>
</evidence>
<accession>A0A6N8JF77</accession>
<evidence type="ECO:0000313" key="8">
    <source>
        <dbReference type="Proteomes" id="UP000468388"/>
    </source>
</evidence>
<dbReference type="Pfam" id="PF00348">
    <property type="entry name" value="polyprenyl_synt"/>
    <property type="match status" value="1"/>
</dbReference>
<keyword evidence="3 6" id="KW-0808">Transferase</keyword>
<evidence type="ECO:0000256" key="1">
    <source>
        <dbReference type="ARBA" id="ARBA00001946"/>
    </source>
</evidence>
<keyword evidence="8" id="KW-1185">Reference proteome</keyword>
<keyword evidence="4" id="KW-0479">Metal-binding</keyword>
<protein>
    <submittedName>
        <fullName evidence="7">Polyprenyl synthetase family protein</fullName>
    </submittedName>
</protein>
<dbReference type="GO" id="GO:0046872">
    <property type="term" value="F:metal ion binding"/>
    <property type="evidence" value="ECO:0007669"/>
    <property type="project" value="UniProtKB-KW"/>
</dbReference>
<sequence>MHSFQELTVQFGEHFNREHFPERPKRLYESVTHILKIGGKRIRPVLSIMGNELFDNIHPDVFQVGIAVEMFHNFTLVHDDIMDKAPLRRNHPTVHTLYGESTAILAGDVMLINVYDYLNRVQPHYKQKLISAFNKAAREVCEGQQIDMDFEEMEPEQVHYNDYVNMIALKTSVLLAASLQMGAIIGGGSEYNQQHIYEFGKNIGIAFQIQDDYLDAFGDPEKFGKQQGGDILVNKKTFLLLKALEMCNPAQRTRLKELLSSNPDDKVAQVLQLFHDCKVDEWAEKEKDRFQQIAFEHLESIAVLSARKKPLMELAGYLLKREH</sequence>
<dbReference type="EMBL" id="WRXO01000006">
    <property type="protein sequence ID" value="MVT43151.1"/>
    <property type="molecule type" value="Genomic_DNA"/>
</dbReference>
<dbReference type="SUPFAM" id="SSF48576">
    <property type="entry name" value="Terpenoid synthases"/>
    <property type="match status" value="1"/>
</dbReference>
<evidence type="ECO:0000313" key="7">
    <source>
        <dbReference type="EMBL" id="MVT43151.1"/>
    </source>
</evidence>
<dbReference type="InterPro" id="IPR000092">
    <property type="entry name" value="Polyprenyl_synt"/>
</dbReference>
<evidence type="ECO:0000256" key="3">
    <source>
        <dbReference type="ARBA" id="ARBA00022679"/>
    </source>
</evidence>
<evidence type="ECO:0000256" key="5">
    <source>
        <dbReference type="ARBA" id="ARBA00022842"/>
    </source>
</evidence>
<gene>
    <name evidence="7" type="ORF">GO495_21315</name>
</gene>
<dbReference type="OrthoDB" id="9805316at2"/>
<comment type="caution">
    <text evidence="7">The sequence shown here is derived from an EMBL/GenBank/DDBJ whole genome shotgun (WGS) entry which is preliminary data.</text>
</comment>
<dbReference type="InterPro" id="IPR008949">
    <property type="entry name" value="Isoprenoid_synthase_dom_sf"/>
</dbReference>
<dbReference type="Gene3D" id="1.10.600.10">
    <property type="entry name" value="Farnesyl Diphosphate Synthase"/>
    <property type="match status" value="1"/>
</dbReference>
<comment type="cofactor">
    <cofactor evidence="1">
        <name>Mg(2+)</name>
        <dbReference type="ChEBI" id="CHEBI:18420"/>
    </cofactor>
</comment>
<dbReference type="CDD" id="cd00685">
    <property type="entry name" value="Trans_IPPS_HT"/>
    <property type="match status" value="1"/>
</dbReference>
<proteinExistence type="inferred from homology"/>
<keyword evidence="5" id="KW-0460">Magnesium</keyword>
<dbReference type="GO" id="GO:0008299">
    <property type="term" value="P:isoprenoid biosynthetic process"/>
    <property type="evidence" value="ECO:0007669"/>
    <property type="project" value="InterPro"/>
</dbReference>
<organism evidence="7 8">
    <name type="scientific">Chitinophaga oryziterrae</name>
    <dbReference type="NCBI Taxonomy" id="1031224"/>
    <lineage>
        <taxon>Bacteria</taxon>
        <taxon>Pseudomonadati</taxon>
        <taxon>Bacteroidota</taxon>
        <taxon>Chitinophagia</taxon>
        <taxon>Chitinophagales</taxon>
        <taxon>Chitinophagaceae</taxon>
        <taxon>Chitinophaga</taxon>
    </lineage>
</organism>
<reference evidence="7 8" key="1">
    <citation type="submission" date="2019-12" db="EMBL/GenBank/DDBJ databases">
        <title>The draft genomic sequence of strain Chitinophaga oryziterrae JCM 16595.</title>
        <authorList>
            <person name="Zhang X."/>
        </authorList>
    </citation>
    <scope>NUCLEOTIDE SEQUENCE [LARGE SCALE GENOMIC DNA]</scope>
    <source>
        <strain evidence="7 8">JCM 16595</strain>
    </source>
</reference>
<evidence type="ECO:0000256" key="4">
    <source>
        <dbReference type="ARBA" id="ARBA00022723"/>
    </source>
</evidence>
<dbReference type="PANTHER" id="PTHR12001:SF85">
    <property type="entry name" value="SHORT CHAIN ISOPRENYL DIPHOSPHATE SYNTHASE"/>
    <property type="match status" value="1"/>
</dbReference>
<comment type="similarity">
    <text evidence="2 6">Belongs to the FPP/GGPP synthase family.</text>
</comment>
<dbReference type="PANTHER" id="PTHR12001">
    <property type="entry name" value="GERANYLGERANYL PYROPHOSPHATE SYNTHASE"/>
    <property type="match status" value="1"/>
</dbReference>
<name>A0A6N8JF77_9BACT</name>
<dbReference type="SFLD" id="SFLDS00005">
    <property type="entry name" value="Isoprenoid_Synthase_Type_I"/>
    <property type="match status" value="1"/>
</dbReference>
<dbReference type="InterPro" id="IPR033749">
    <property type="entry name" value="Polyprenyl_synt_CS"/>
</dbReference>
<dbReference type="RefSeq" id="WP_157301756.1">
    <property type="nucleotide sequence ID" value="NZ_BAAAZB010000004.1"/>
</dbReference>
<dbReference type="PROSITE" id="PS00444">
    <property type="entry name" value="POLYPRENYL_SYNTHASE_2"/>
    <property type="match status" value="1"/>
</dbReference>
<dbReference type="GO" id="GO:0004659">
    <property type="term" value="F:prenyltransferase activity"/>
    <property type="evidence" value="ECO:0007669"/>
    <property type="project" value="InterPro"/>
</dbReference>